<keyword evidence="6" id="KW-0862">Zinc</keyword>
<evidence type="ECO:0000256" key="10">
    <source>
        <dbReference type="SAM" id="MobiDB-lite"/>
    </source>
</evidence>
<dbReference type="PROSITE" id="PS00518">
    <property type="entry name" value="ZF_RING_1"/>
    <property type="match status" value="1"/>
</dbReference>
<reference evidence="13" key="1">
    <citation type="submission" date="2022-10" db="EMBL/GenBank/DDBJ databases">
        <title>Novel sulphate-reducing endosymbionts in the free-living metamonad Anaeramoeba.</title>
        <authorList>
            <person name="Jerlstrom-Hultqvist J."/>
            <person name="Cepicka I."/>
            <person name="Gallot-Lavallee L."/>
            <person name="Salas-Leiva D."/>
            <person name="Curtis B.A."/>
            <person name="Zahonova K."/>
            <person name="Pipaliya S."/>
            <person name="Dacks J."/>
            <person name="Roger A.J."/>
        </authorList>
    </citation>
    <scope>NUCLEOTIDE SEQUENCE</scope>
    <source>
        <strain evidence="13">BMAN</strain>
    </source>
</reference>
<proteinExistence type="predicted"/>
<evidence type="ECO:0000256" key="1">
    <source>
        <dbReference type="ARBA" id="ARBA00004123"/>
    </source>
</evidence>
<dbReference type="Pfam" id="PF00533">
    <property type="entry name" value="BRCT"/>
    <property type="match status" value="1"/>
</dbReference>
<feature type="domain" description="BRCT" evidence="12">
    <location>
        <begin position="160"/>
        <end position="213"/>
    </location>
</feature>
<evidence type="ECO:0000256" key="9">
    <source>
        <dbReference type="PROSITE-ProRule" id="PRU00175"/>
    </source>
</evidence>
<dbReference type="GO" id="GO:0005634">
    <property type="term" value="C:nucleus"/>
    <property type="evidence" value="ECO:0007669"/>
    <property type="project" value="UniProtKB-SubCell"/>
</dbReference>
<dbReference type="InterPro" id="IPR017907">
    <property type="entry name" value="Znf_RING_CS"/>
</dbReference>
<dbReference type="InterPro" id="IPR001841">
    <property type="entry name" value="Znf_RING"/>
</dbReference>
<dbReference type="AlphaFoldDB" id="A0A9Q0LQ70"/>
<dbReference type="OMA" id="YYFMLVE"/>
<keyword evidence="5 9" id="KW-0863">Zinc-finger</keyword>
<protein>
    <submittedName>
        <fullName evidence="13">Breast cancer type 1 susceptibility protein</fullName>
    </submittedName>
</protein>
<dbReference type="Pfam" id="PF13923">
    <property type="entry name" value="zf-C3HC4_2"/>
    <property type="match status" value="1"/>
</dbReference>
<keyword evidence="7" id="KW-0234">DNA repair</keyword>
<keyword evidence="2" id="KW-0479">Metal-binding</keyword>
<dbReference type="GO" id="GO:0004842">
    <property type="term" value="F:ubiquitin-protein transferase activity"/>
    <property type="evidence" value="ECO:0007669"/>
    <property type="project" value="TreeGrafter"/>
</dbReference>
<dbReference type="Gene3D" id="3.30.40.10">
    <property type="entry name" value="Zinc/RING finger domain, C3HC4 (zinc finger)"/>
    <property type="match status" value="1"/>
</dbReference>
<comment type="caution">
    <text evidence="13">The sequence shown here is derived from an EMBL/GenBank/DDBJ whole genome shotgun (WGS) entry which is preliminary data.</text>
</comment>
<dbReference type="PROSITE" id="PS50172">
    <property type="entry name" value="BRCT"/>
    <property type="match status" value="2"/>
</dbReference>
<dbReference type="InterPro" id="IPR013083">
    <property type="entry name" value="Znf_RING/FYVE/PHD"/>
</dbReference>
<evidence type="ECO:0000256" key="5">
    <source>
        <dbReference type="ARBA" id="ARBA00022771"/>
    </source>
</evidence>
<dbReference type="SMART" id="SM00292">
    <property type="entry name" value="BRCT"/>
    <property type="match status" value="2"/>
</dbReference>
<accession>A0A9Q0LQ70</accession>
<feature type="compositionally biased region" description="Basic and acidic residues" evidence="10">
    <location>
        <begin position="126"/>
        <end position="136"/>
    </location>
</feature>
<dbReference type="PANTHER" id="PTHR13763">
    <property type="entry name" value="BREAST CANCER TYPE 1 SUSCEPTIBILITY PROTEIN BRCA1"/>
    <property type="match status" value="1"/>
</dbReference>
<gene>
    <name evidence="13" type="ORF">M0811_00043</name>
</gene>
<keyword evidence="8" id="KW-0539">Nucleus</keyword>
<dbReference type="InterPro" id="IPR001357">
    <property type="entry name" value="BRCT_dom"/>
</dbReference>
<comment type="subcellular location">
    <subcellularLocation>
        <location evidence="1">Nucleus</location>
    </subcellularLocation>
</comment>
<name>A0A9Q0LQ70_ANAIG</name>
<dbReference type="InterPro" id="IPR036420">
    <property type="entry name" value="BRCT_dom_sf"/>
</dbReference>
<feature type="domain" description="BRCT" evidence="12">
    <location>
        <begin position="229"/>
        <end position="341"/>
    </location>
</feature>
<dbReference type="SMART" id="SM00184">
    <property type="entry name" value="RING"/>
    <property type="match status" value="1"/>
</dbReference>
<evidence type="ECO:0000256" key="4">
    <source>
        <dbReference type="ARBA" id="ARBA00022763"/>
    </source>
</evidence>
<dbReference type="PROSITE" id="PS50089">
    <property type="entry name" value="ZF_RING_2"/>
    <property type="match status" value="1"/>
</dbReference>
<dbReference type="GO" id="GO:0000724">
    <property type="term" value="P:double-strand break repair via homologous recombination"/>
    <property type="evidence" value="ECO:0007669"/>
    <property type="project" value="TreeGrafter"/>
</dbReference>
<dbReference type="EMBL" id="JAPDFW010000059">
    <property type="protein sequence ID" value="KAJ5076726.1"/>
    <property type="molecule type" value="Genomic_DNA"/>
</dbReference>
<keyword evidence="4" id="KW-0227">DNA damage</keyword>
<evidence type="ECO:0000259" key="11">
    <source>
        <dbReference type="PROSITE" id="PS50089"/>
    </source>
</evidence>
<organism evidence="13 14">
    <name type="scientific">Anaeramoeba ignava</name>
    <name type="common">Anaerobic marine amoeba</name>
    <dbReference type="NCBI Taxonomy" id="1746090"/>
    <lineage>
        <taxon>Eukaryota</taxon>
        <taxon>Metamonada</taxon>
        <taxon>Anaeramoebidae</taxon>
        <taxon>Anaeramoeba</taxon>
    </lineage>
</organism>
<evidence type="ECO:0000313" key="13">
    <source>
        <dbReference type="EMBL" id="KAJ5076726.1"/>
    </source>
</evidence>
<sequence>MNSKINQVFTDLQKEVRCQICLDTFKSPFSLPCNHIFCSECIFAASRVSQKCPLCKEPFSNRDLQPVSHLKKLVRHINQFEKILINENIMEKPFEYKLPPITKKPENNERKKTKKKSTQSSPKKRKDPEPAKNLKSQIIREKFQIKKPQKKENKNSRFINVTHLVMPKRNNNLTSRTSKYLKALIQGIWIVNFDWIKKCGKKGKFIKEKEFEFEGDEENTGGPKKSRESKKMLFENLFFYVHEQYQADDSPPSETLSDLILNGGGNIVFQNEKNKFTVKDDISKSLLVLCDSNCYQFGIQKVLFSLQENNFDLNNFKTINPKWLLDSISKFKLRKINEFKVNLL</sequence>
<evidence type="ECO:0000259" key="12">
    <source>
        <dbReference type="PROSITE" id="PS50172"/>
    </source>
</evidence>
<evidence type="ECO:0000256" key="7">
    <source>
        <dbReference type="ARBA" id="ARBA00023204"/>
    </source>
</evidence>
<dbReference type="Gene3D" id="3.40.50.10190">
    <property type="entry name" value="BRCT domain"/>
    <property type="match status" value="2"/>
</dbReference>
<dbReference type="GO" id="GO:0008270">
    <property type="term" value="F:zinc ion binding"/>
    <property type="evidence" value="ECO:0007669"/>
    <property type="project" value="UniProtKB-KW"/>
</dbReference>
<evidence type="ECO:0000256" key="2">
    <source>
        <dbReference type="ARBA" id="ARBA00022723"/>
    </source>
</evidence>
<evidence type="ECO:0000256" key="8">
    <source>
        <dbReference type="ARBA" id="ARBA00023242"/>
    </source>
</evidence>
<dbReference type="GO" id="GO:0045944">
    <property type="term" value="P:positive regulation of transcription by RNA polymerase II"/>
    <property type="evidence" value="ECO:0007669"/>
    <property type="project" value="TreeGrafter"/>
</dbReference>
<dbReference type="Proteomes" id="UP001149090">
    <property type="component" value="Unassembled WGS sequence"/>
</dbReference>
<keyword evidence="14" id="KW-1185">Reference proteome</keyword>
<dbReference type="PANTHER" id="PTHR13763:SF0">
    <property type="entry name" value="BREAST CANCER TYPE 1 SUSCEPTIBILITY PROTEIN"/>
    <property type="match status" value="1"/>
</dbReference>
<keyword evidence="3" id="KW-0677">Repeat</keyword>
<dbReference type="Pfam" id="PF16589">
    <property type="entry name" value="BRCT_2"/>
    <property type="match status" value="1"/>
</dbReference>
<dbReference type="SUPFAM" id="SSF52113">
    <property type="entry name" value="BRCT domain"/>
    <property type="match status" value="2"/>
</dbReference>
<evidence type="ECO:0000313" key="14">
    <source>
        <dbReference type="Proteomes" id="UP001149090"/>
    </source>
</evidence>
<feature type="region of interest" description="Disordered" evidence="10">
    <location>
        <begin position="99"/>
        <end position="136"/>
    </location>
</feature>
<feature type="compositionally biased region" description="Basic residues" evidence="10">
    <location>
        <begin position="111"/>
        <end position="125"/>
    </location>
</feature>
<feature type="domain" description="RING-type" evidence="11">
    <location>
        <begin position="18"/>
        <end position="56"/>
    </location>
</feature>
<evidence type="ECO:0000256" key="6">
    <source>
        <dbReference type="ARBA" id="ARBA00022833"/>
    </source>
</evidence>
<dbReference type="OrthoDB" id="6270329at2759"/>
<evidence type="ECO:0000256" key="3">
    <source>
        <dbReference type="ARBA" id="ARBA00022737"/>
    </source>
</evidence>
<dbReference type="InterPro" id="IPR031099">
    <property type="entry name" value="BRCA1-associated"/>
</dbReference>
<dbReference type="SUPFAM" id="SSF57850">
    <property type="entry name" value="RING/U-box"/>
    <property type="match status" value="1"/>
</dbReference>